<evidence type="ECO:0000259" key="1">
    <source>
        <dbReference type="Pfam" id="PF16747"/>
    </source>
</evidence>
<accession>A0A934W7S7</accession>
<feature type="domain" description="Surface-adhesin protein E-like" evidence="1">
    <location>
        <begin position="33"/>
        <end position="144"/>
    </location>
</feature>
<dbReference type="RefSeq" id="WP_200596367.1">
    <property type="nucleotide sequence ID" value="NZ_JAEPBG010000014.1"/>
</dbReference>
<keyword evidence="3" id="KW-1185">Reference proteome</keyword>
<comment type="caution">
    <text evidence="2">The sequence shown here is derived from an EMBL/GenBank/DDBJ whole genome shotgun (WGS) entry which is preliminary data.</text>
</comment>
<dbReference type="Proteomes" id="UP000622890">
    <property type="component" value="Unassembled WGS sequence"/>
</dbReference>
<dbReference type="EMBL" id="JAEPBG010000014">
    <property type="protein sequence ID" value="MBK4737787.1"/>
    <property type="molecule type" value="Genomic_DNA"/>
</dbReference>
<organism evidence="2 3">
    <name type="scientific">Noviherbaspirillum pedocola</name>
    <dbReference type="NCBI Taxonomy" id="2801341"/>
    <lineage>
        <taxon>Bacteria</taxon>
        <taxon>Pseudomonadati</taxon>
        <taxon>Pseudomonadota</taxon>
        <taxon>Betaproteobacteria</taxon>
        <taxon>Burkholderiales</taxon>
        <taxon>Oxalobacteraceae</taxon>
        <taxon>Noviherbaspirillum</taxon>
    </lineage>
</organism>
<dbReference type="AlphaFoldDB" id="A0A934W7S7"/>
<proteinExistence type="predicted"/>
<dbReference type="InterPro" id="IPR031939">
    <property type="entry name" value="Adhesin_E-like"/>
</dbReference>
<evidence type="ECO:0000313" key="2">
    <source>
        <dbReference type="EMBL" id="MBK4737787.1"/>
    </source>
</evidence>
<evidence type="ECO:0000313" key="3">
    <source>
        <dbReference type="Proteomes" id="UP000622890"/>
    </source>
</evidence>
<reference evidence="2" key="1">
    <citation type="submission" date="2021-01" db="EMBL/GenBank/DDBJ databases">
        <title>Genome sequence of strain Noviherbaspirillum sp. DKR-6.</title>
        <authorList>
            <person name="Chaudhary D.K."/>
        </authorList>
    </citation>
    <scope>NUCLEOTIDE SEQUENCE</scope>
    <source>
        <strain evidence="2">DKR-6</strain>
    </source>
</reference>
<name>A0A934W7S7_9BURK</name>
<dbReference type="Pfam" id="PF16747">
    <property type="entry name" value="Adhesin_E"/>
    <property type="match status" value="1"/>
</dbReference>
<gene>
    <name evidence="2" type="ORF">JJB74_24465</name>
</gene>
<protein>
    <recommendedName>
        <fullName evidence="1">Surface-adhesin protein E-like domain-containing protein</fullName>
    </recommendedName>
</protein>
<sequence length="156" mass="17053">MTSVARISRAIGGLACTLVFVLLAPGAAWSANWQAIAGASSSHVRFYLDRTSIRREGQWQAANVLYDFAEPQYNEEFGTYSKSYVVDSRIDCHGQRLAATRMRMYADNLGHGKALMRTSPEKTLQWAPAASGPMNRAVIAAVCDRAPHPPGKEASH</sequence>